<gene>
    <name evidence="1" type="ORF">MSPICULIGERA_LOCUS15938</name>
</gene>
<organism evidence="1 2">
    <name type="scientific">Mesorhabditis spiculigera</name>
    <dbReference type="NCBI Taxonomy" id="96644"/>
    <lineage>
        <taxon>Eukaryota</taxon>
        <taxon>Metazoa</taxon>
        <taxon>Ecdysozoa</taxon>
        <taxon>Nematoda</taxon>
        <taxon>Chromadorea</taxon>
        <taxon>Rhabditida</taxon>
        <taxon>Rhabditina</taxon>
        <taxon>Rhabditomorpha</taxon>
        <taxon>Rhabditoidea</taxon>
        <taxon>Rhabditidae</taxon>
        <taxon>Mesorhabditinae</taxon>
        <taxon>Mesorhabditis</taxon>
    </lineage>
</organism>
<comment type="caution">
    <text evidence="1">The sequence shown here is derived from an EMBL/GenBank/DDBJ whole genome shotgun (WGS) entry which is preliminary data.</text>
</comment>
<protein>
    <submittedName>
        <fullName evidence="1">Uncharacterized protein</fullName>
    </submittedName>
</protein>
<dbReference type="EMBL" id="CATQJA010002651">
    <property type="protein sequence ID" value="CAJ0577669.1"/>
    <property type="molecule type" value="Genomic_DNA"/>
</dbReference>
<reference evidence="1" key="1">
    <citation type="submission" date="2023-06" db="EMBL/GenBank/DDBJ databases">
        <authorList>
            <person name="Delattre M."/>
        </authorList>
    </citation>
    <scope>NUCLEOTIDE SEQUENCE</scope>
    <source>
        <strain evidence="1">AF72</strain>
    </source>
</reference>
<dbReference type="AlphaFoldDB" id="A0AA36G9P9"/>
<sequence length="269" mass="29803">MCCVIDIGPDRFLDRAPELYIRPHEYDVDGIAERLWAKTDDPDYEKIALRRHSWSAANRDRIVASIDLLMDELCERAGVRPMDLPPPVTDWLLLEGYGPSQPGAKSPAITLSSGSSNYSVVSWSGATNKDDPKEENWVDNDGFSKITPGLWIAPALRSQPPNESFPGAGDFEAAPIETVEDTVQSIPPSWKEVDLLSLDVGALNYCLNNPDHLRADAIAKDPEQEKQEMEDGICAQLITAFPFELVTKVLRENVSRNVEVLANLCAELI</sequence>
<evidence type="ECO:0000313" key="2">
    <source>
        <dbReference type="Proteomes" id="UP001177023"/>
    </source>
</evidence>
<feature type="non-terminal residue" evidence="1">
    <location>
        <position position="1"/>
    </location>
</feature>
<name>A0AA36G9P9_9BILA</name>
<evidence type="ECO:0000313" key="1">
    <source>
        <dbReference type="EMBL" id="CAJ0577669.1"/>
    </source>
</evidence>
<proteinExistence type="predicted"/>
<keyword evidence="2" id="KW-1185">Reference proteome</keyword>
<accession>A0AA36G9P9</accession>
<dbReference type="Proteomes" id="UP001177023">
    <property type="component" value="Unassembled WGS sequence"/>
</dbReference>